<dbReference type="SUPFAM" id="SSF141868">
    <property type="entry name" value="EAL domain-like"/>
    <property type="match status" value="1"/>
</dbReference>
<dbReference type="SMART" id="SM00052">
    <property type="entry name" value="EAL"/>
    <property type="match status" value="1"/>
</dbReference>
<dbReference type="InterPro" id="IPR001633">
    <property type="entry name" value="EAL_dom"/>
</dbReference>
<reference evidence="3 4" key="1">
    <citation type="submission" date="2016-04" db="EMBL/GenBank/DDBJ databases">
        <title>Draft genome sequence of Janthinobacterium psychrotolerans sp. nov., isolated from freshwater sediments in Denmark.</title>
        <authorList>
            <person name="Gong X."/>
            <person name="Skrivergaard S."/>
            <person name="Korsgaard B.S."/>
            <person name="Schreiber L."/>
            <person name="Marshall I.P."/>
            <person name="Finster K."/>
            <person name="Schramm A."/>
        </authorList>
    </citation>
    <scope>NUCLEOTIDE SEQUENCE [LARGE SCALE GENOMIC DNA]</scope>
    <source>
        <strain evidence="3 4">S3-2</strain>
    </source>
</reference>
<dbReference type="STRING" id="1747903.ASR47_101935"/>
<dbReference type="InterPro" id="IPR013976">
    <property type="entry name" value="HDOD"/>
</dbReference>
<sequence length="426" mass="47177">MTISLHTQKTALQDFFLARQPILNRDQRLVAYELLFRSTAENQARMTGDAVAATATVIAHASELGMEQVVGLQLAFINVDAVALMSDFIGFLPHHKVVLEILETVRPTPALLARISELRQAGFRFALDDVVLDTPDVQQLLPLVDVIKVDIAQLTPDELPRLAQVLAVSRKKLLAEKVETLAQFEQCLALGFDFFQGYYFARPVILSGKRMSASDLAILHLLELIRSNADNRELERCIKHDAMIGLNLLRLVNTPAVSAGVRVDTLGQALLLLGRRQLQRWLQILLYVRPGTSAQFTSPLLQLATTRGKLLELMTQKLRPGQHQYADIGFTVGIMSLMDTLFSMQMSEVVSSVRVNSKVSDALLFRHGELGNMLALVEQVEQADGGPATAAMLEHLQLSENELTAIQVAAYAWVNDYVHGISRAVH</sequence>
<evidence type="ECO:0000313" key="4">
    <source>
        <dbReference type="Proteomes" id="UP000092713"/>
    </source>
</evidence>
<feature type="domain" description="HDOD" evidence="2">
    <location>
        <begin position="211"/>
        <end position="412"/>
    </location>
</feature>
<protein>
    <submittedName>
        <fullName evidence="3">EAL and modified HD-GYP domain-containing signal transduction protein</fullName>
    </submittedName>
</protein>
<dbReference type="AlphaFoldDB" id="A0A1A7C6S1"/>
<evidence type="ECO:0000313" key="3">
    <source>
        <dbReference type="EMBL" id="OBV40729.1"/>
    </source>
</evidence>
<dbReference type="SUPFAM" id="SSF109604">
    <property type="entry name" value="HD-domain/PDEase-like"/>
    <property type="match status" value="1"/>
</dbReference>
<accession>A0A1A7C6S1</accession>
<proteinExistence type="predicted"/>
<name>A0A1A7C6S1_9BURK</name>
<dbReference type="Pfam" id="PF08668">
    <property type="entry name" value="HDOD"/>
    <property type="match status" value="1"/>
</dbReference>
<comment type="caution">
    <text evidence="3">The sequence shown here is derived from an EMBL/GenBank/DDBJ whole genome shotgun (WGS) entry which is preliminary data.</text>
</comment>
<dbReference type="Gene3D" id="3.20.20.450">
    <property type="entry name" value="EAL domain"/>
    <property type="match status" value="1"/>
</dbReference>
<dbReference type="PIRSF" id="PIRSF003180">
    <property type="entry name" value="DiGMPpdiest_YuxH"/>
    <property type="match status" value="1"/>
</dbReference>
<dbReference type="PANTHER" id="PTHR33525:SF4">
    <property type="entry name" value="CYCLIC DI-GMP PHOSPHODIESTERASE CDGJ"/>
    <property type="match status" value="1"/>
</dbReference>
<dbReference type="EMBL" id="LOCQ01000044">
    <property type="protein sequence ID" value="OBV40729.1"/>
    <property type="molecule type" value="Genomic_DNA"/>
</dbReference>
<dbReference type="Gene3D" id="1.10.3210.10">
    <property type="entry name" value="Hypothetical protein af1432"/>
    <property type="match status" value="1"/>
</dbReference>
<dbReference type="InterPro" id="IPR014408">
    <property type="entry name" value="dGMP_Pdiesterase_EAL/HD-GYP"/>
</dbReference>
<dbReference type="PANTHER" id="PTHR33525">
    <property type="match status" value="1"/>
</dbReference>
<feature type="domain" description="EAL" evidence="1">
    <location>
        <begin position="1"/>
        <end position="217"/>
    </location>
</feature>
<gene>
    <name evidence="3" type="ORF">ASR47_101935</name>
</gene>
<dbReference type="PROSITE" id="PS51833">
    <property type="entry name" value="HDOD"/>
    <property type="match status" value="1"/>
</dbReference>
<dbReference type="PATRIC" id="fig|1747903.4.peg.4382"/>
<organism evidence="3 4">
    <name type="scientific">Janthinobacterium psychrotolerans</name>
    <dbReference type="NCBI Taxonomy" id="1747903"/>
    <lineage>
        <taxon>Bacteria</taxon>
        <taxon>Pseudomonadati</taxon>
        <taxon>Pseudomonadota</taxon>
        <taxon>Betaproteobacteria</taxon>
        <taxon>Burkholderiales</taxon>
        <taxon>Oxalobacteraceae</taxon>
        <taxon>Janthinobacterium</taxon>
    </lineage>
</organism>
<dbReference type="Pfam" id="PF00563">
    <property type="entry name" value="EAL"/>
    <property type="match status" value="1"/>
</dbReference>
<dbReference type="RefSeq" id="WP_065306633.1">
    <property type="nucleotide sequence ID" value="NZ_LOCQ01000044.1"/>
</dbReference>
<evidence type="ECO:0000259" key="2">
    <source>
        <dbReference type="PROSITE" id="PS51833"/>
    </source>
</evidence>
<evidence type="ECO:0000259" key="1">
    <source>
        <dbReference type="PROSITE" id="PS50883"/>
    </source>
</evidence>
<dbReference type="InterPro" id="IPR035919">
    <property type="entry name" value="EAL_sf"/>
</dbReference>
<keyword evidence="4" id="KW-1185">Reference proteome</keyword>
<dbReference type="Proteomes" id="UP000092713">
    <property type="component" value="Unassembled WGS sequence"/>
</dbReference>
<dbReference type="PROSITE" id="PS50883">
    <property type="entry name" value="EAL"/>
    <property type="match status" value="1"/>
</dbReference>
<dbReference type="OrthoDB" id="9804751at2"/>
<dbReference type="InterPro" id="IPR052340">
    <property type="entry name" value="RNase_Y/CdgJ"/>
</dbReference>